<name>A0A3B0S3K3_9ZZZZ</name>
<dbReference type="Gene3D" id="1.10.287.110">
    <property type="entry name" value="DnaJ domain"/>
    <property type="match status" value="1"/>
</dbReference>
<dbReference type="SMART" id="SM00271">
    <property type="entry name" value="DnaJ"/>
    <property type="match status" value="1"/>
</dbReference>
<dbReference type="InterPro" id="IPR001623">
    <property type="entry name" value="DnaJ_domain"/>
</dbReference>
<gene>
    <name evidence="2" type="ORF">MNBD_ALPHA08-1337</name>
</gene>
<proteinExistence type="predicted"/>
<evidence type="ECO:0000259" key="1">
    <source>
        <dbReference type="PROSITE" id="PS50076"/>
    </source>
</evidence>
<feature type="domain" description="J" evidence="1">
    <location>
        <begin position="88"/>
        <end position="152"/>
    </location>
</feature>
<dbReference type="EMBL" id="UOEC01000156">
    <property type="protein sequence ID" value="VAV98869.1"/>
    <property type="molecule type" value="Genomic_DNA"/>
</dbReference>
<dbReference type="Pfam" id="PF00226">
    <property type="entry name" value="DnaJ"/>
    <property type="match status" value="1"/>
</dbReference>
<sequence length="167" mass="18327">MFNSENATKNIATKVKLMDGSVQTGNLIISMTSDLPRTLNGETKFLEFEDMSGERCFFAKHSLAQVTPTDIPKARKLDAGADSDENFNPYRVLKISPESDAAAIQAAYYQQAKLYHPDRFSGCELPDEMARYADNMSRLINAAFQAIGKPDVPAEAQPTTSGQAVNL</sequence>
<dbReference type="InterPro" id="IPR036869">
    <property type="entry name" value="J_dom_sf"/>
</dbReference>
<accession>A0A3B0S3K3</accession>
<protein>
    <recommendedName>
        <fullName evidence="1">J domain-containing protein</fullName>
    </recommendedName>
</protein>
<dbReference type="AlphaFoldDB" id="A0A3B0S3K3"/>
<organism evidence="2">
    <name type="scientific">hydrothermal vent metagenome</name>
    <dbReference type="NCBI Taxonomy" id="652676"/>
    <lineage>
        <taxon>unclassified sequences</taxon>
        <taxon>metagenomes</taxon>
        <taxon>ecological metagenomes</taxon>
    </lineage>
</organism>
<evidence type="ECO:0000313" key="2">
    <source>
        <dbReference type="EMBL" id="VAV98869.1"/>
    </source>
</evidence>
<dbReference type="PROSITE" id="PS50076">
    <property type="entry name" value="DNAJ_2"/>
    <property type="match status" value="1"/>
</dbReference>
<dbReference type="SUPFAM" id="SSF46565">
    <property type="entry name" value="Chaperone J-domain"/>
    <property type="match status" value="1"/>
</dbReference>
<reference evidence="2" key="1">
    <citation type="submission" date="2018-06" db="EMBL/GenBank/DDBJ databases">
        <authorList>
            <person name="Zhirakovskaya E."/>
        </authorList>
    </citation>
    <scope>NUCLEOTIDE SEQUENCE</scope>
</reference>